<evidence type="ECO:0000313" key="11">
    <source>
        <dbReference type="EMBL" id="KAG7169002.1"/>
    </source>
</evidence>
<dbReference type="InterPro" id="IPR013783">
    <property type="entry name" value="Ig-like_fold"/>
</dbReference>
<dbReference type="PANTHER" id="PTHR11412">
    <property type="entry name" value="MACROGLOBULIN / COMPLEMENT"/>
    <property type="match status" value="1"/>
</dbReference>
<accession>A0A8J5K4B7</accession>
<evidence type="ECO:0000256" key="7">
    <source>
        <dbReference type="SAM" id="SignalP"/>
    </source>
</evidence>
<name>A0A8J5K4B7_HOMAM</name>
<keyword evidence="12" id="KW-1185">Reference proteome</keyword>
<dbReference type="InterPro" id="IPR011626">
    <property type="entry name" value="Alpha-macroglobulin_TED"/>
</dbReference>
<evidence type="ECO:0000256" key="5">
    <source>
        <dbReference type="ARBA" id="ARBA00022900"/>
    </source>
</evidence>
<dbReference type="InterPro" id="IPR040839">
    <property type="entry name" value="MG4"/>
</dbReference>
<dbReference type="InterPro" id="IPR002890">
    <property type="entry name" value="MG2"/>
</dbReference>
<dbReference type="EMBL" id="JAHLQT010018664">
    <property type="protein sequence ID" value="KAG7169002.1"/>
    <property type="molecule type" value="Genomic_DNA"/>
</dbReference>
<feature type="signal peptide" evidence="7">
    <location>
        <begin position="1"/>
        <end position="22"/>
    </location>
</feature>
<dbReference type="Gene3D" id="2.60.40.690">
    <property type="entry name" value="Alpha-macroglobulin, receptor-binding domain"/>
    <property type="match status" value="1"/>
</dbReference>
<proteinExistence type="inferred from homology"/>
<evidence type="ECO:0000313" key="12">
    <source>
        <dbReference type="Proteomes" id="UP000747542"/>
    </source>
</evidence>
<feature type="domain" description="Alpha-macroglobulin receptor-binding" evidence="10">
    <location>
        <begin position="1256"/>
        <end position="1345"/>
    </location>
</feature>
<evidence type="ECO:0000256" key="6">
    <source>
        <dbReference type="ARBA" id="ARBA00023157"/>
    </source>
</evidence>
<dbReference type="InterPro" id="IPR011625">
    <property type="entry name" value="A2M_N_BRD"/>
</dbReference>
<dbReference type="InterPro" id="IPR036595">
    <property type="entry name" value="A-macroglobulin_rcpt-bd_sf"/>
</dbReference>
<dbReference type="InterPro" id="IPR009048">
    <property type="entry name" value="A-macroglobulin_rcpt-bd"/>
</dbReference>
<dbReference type="Pfam" id="PF17789">
    <property type="entry name" value="MG4"/>
    <property type="match status" value="1"/>
</dbReference>
<dbReference type="SMART" id="SM01360">
    <property type="entry name" value="A2M"/>
    <property type="match status" value="1"/>
</dbReference>
<dbReference type="Proteomes" id="UP000747542">
    <property type="component" value="Unassembled WGS sequence"/>
</dbReference>
<keyword evidence="6" id="KW-1015">Disulfide bond</keyword>
<dbReference type="SUPFAM" id="SSF49410">
    <property type="entry name" value="Alpha-macroglobulin receptor domain"/>
    <property type="match status" value="1"/>
</dbReference>
<keyword evidence="3" id="KW-0964">Secreted</keyword>
<evidence type="ECO:0000256" key="2">
    <source>
        <dbReference type="ARBA" id="ARBA00010952"/>
    </source>
</evidence>
<evidence type="ECO:0000256" key="4">
    <source>
        <dbReference type="ARBA" id="ARBA00022690"/>
    </source>
</evidence>
<dbReference type="Pfam" id="PF01835">
    <property type="entry name" value="MG2"/>
    <property type="match status" value="1"/>
</dbReference>
<evidence type="ECO:0000256" key="3">
    <source>
        <dbReference type="ARBA" id="ARBA00022525"/>
    </source>
</evidence>
<gene>
    <name evidence="11" type="primary">A2m-L4</name>
    <name evidence="11" type="ORF">Hamer_G011694</name>
</gene>
<feature type="chain" id="PRO_5035307723" evidence="7">
    <location>
        <begin position="23"/>
        <end position="1377"/>
    </location>
</feature>
<dbReference type="InterPro" id="IPR050473">
    <property type="entry name" value="A2M/Complement_sys"/>
</dbReference>
<feature type="domain" description="Alpha-2-macroglobulin" evidence="9">
    <location>
        <begin position="688"/>
        <end position="775"/>
    </location>
</feature>
<reference evidence="11" key="1">
    <citation type="journal article" date="2021" name="Sci. Adv.">
        <title>The American lobster genome reveals insights on longevity, neural, and immune adaptations.</title>
        <authorList>
            <person name="Polinski J.M."/>
            <person name="Zimin A.V."/>
            <person name="Clark K.F."/>
            <person name="Kohn A.B."/>
            <person name="Sadowski N."/>
            <person name="Timp W."/>
            <person name="Ptitsyn A."/>
            <person name="Khanna P."/>
            <person name="Romanova D.Y."/>
            <person name="Williams P."/>
            <person name="Greenwood S.J."/>
            <person name="Moroz L.L."/>
            <person name="Walt D.R."/>
            <person name="Bodnar A.G."/>
        </authorList>
    </citation>
    <scope>NUCLEOTIDE SEQUENCE</scope>
    <source>
        <strain evidence="11">GMGI-L3</strain>
    </source>
</reference>
<dbReference type="Gene3D" id="2.60.40.1940">
    <property type="match status" value="1"/>
</dbReference>
<dbReference type="SMART" id="SM01359">
    <property type="entry name" value="A2M_N_2"/>
    <property type="match status" value="1"/>
</dbReference>
<evidence type="ECO:0000256" key="1">
    <source>
        <dbReference type="ARBA" id="ARBA00004613"/>
    </source>
</evidence>
<comment type="caution">
    <text evidence="11">The sequence shown here is derived from an EMBL/GenBank/DDBJ whole genome shotgun (WGS) entry which is preliminary data.</text>
</comment>
<dbReference type="InterPro" id="IPR008930">
    <property type="entry name" value="Terpenoid_cyclase/PrenylTrfase"/>
</dbReference>
<dbReference type="Pfam" id="PF17791">
    <property type="entry name" value="MG3"/>
    <property type="match status" value="1"/>
</dbReference>
<comment type="similarity">
    <text evidence="2">Belongs to the protease inhibitor I39 (alpha-2-macroglobulin) family.</text>
</comment>
<dbReference type="Pfam" id="PF00207">
    <property type="entry name" value="A2M"/>
    <property type="match status" value="1"/>
</dbReference>
<dbReference type="SMART" id="SM01361">
    <property type="entry name" value="A2M_recep"/>
    <property type="match status" value="1"/>
</dbReference>
<dbReference type="PANTHER" id="PTHR11412:SF171">
    <property type="entry name" value="PREGNANCY ZONE PROTEIN-LIKE PROTEIN"/>
    <property type="match status" value="1"/>
</dbReference>
<dbReference type="Gene3D" id="2.60.40.10">
    <property type="entry name" value="Immunoglobulins"/>
    <property type="match status" value="2"/>
</dbReference>
<protein>
    <submittedName>
        <fullName evidence="11">Alpha-2-macroglobulin-like 4</fullName>
    </submittedName>
</protein>
<keyword evidence="4" id="KW-0646">Protease inhibitor</keyword>
<dbReference type="InterPro" id="IPR041555">
    <property type="entry name" value="MG3"/>
</dbReference>
<dbReference type="GO" id="GO:0005615">
    <property type="term" value="C:extracellular space"/>
    <property type="evidence" value="ECO:0007669"/>
    <property type="project" value="InterPro"/>
</dbReference>
<dbReference type="Pfam" id="PF07703">
    <property type="entry name" value="A2M_BRD"/>
    <property type="match status" value="1"/>
</dbReference>
<dbReference type="Gene3D" id="1.50.10.20">
    <property type="match status" value="2"/>
</dbReference>
<dbReference type="GO" id="GO:0004867">
    <property type="term" value="F:serine-type endopeptidase inhibitor activity"/>
    <property type="evidence" value="ECO:0007669"/>
    <property type="project" value="UniProtKB-KW"/>
</dbReference>
<dbReference type="Gene3D" id="2.60.40.1930">
    <property type="match status" value="2"/>
</dbReference>
<dbReference type="SUPFAM" id="SSF48239">
    <property type="entry name" value="Terpenoid cyclases/Protein prenyltransferases"/>
    <property type="match status" value="1"/>
</dbReference>
<dbReference type="Pfam" id="PF07677">
    <property type="entry name" value="A2M_recep"/>
    <property type="match status" value="1"/>
</dbReference>
<keyword evidence="5" id="KW-0722">Serine protease inhibitor</keyword>
<keyword evidence="7" id="KW-0732">Signal</keyword>
<evidence type="ECO:0000259" key="10">
    <source>
        <dbReference type="SMART" id="SM01361"/>
    </source>
</evidence>
<sequence length="1377" mass="151673">MAPMILTAAVFTLAVTITFCSGNYIITTPREWVTEQLTQVCVWVTDPSAPAGSLQLNVKYTRTHTKKEDEVIVVVPSVTIPVPAGKTEFCEDLYVPKTAKFYYGSKLYMTGQVAGFKINQTVPLSLDHNRLTTIIQTDKYLYKPGQKVQMRMISYTGPFFNISSQPYREVWVQTPSRTRIAQWLNVDNSAGLVHLDMTLADEPEQGVYTIIAENVHNSTTRTSFKVEEYVLPRFELIVTAPKLLLATDKTFTFTVCAKYTFGEPVNGNLTVEVSNMKSRECHVSLNKTYTVSANYSLVNTVRAKAILTEEGTGVVLSGVTRASVSRRAVDFKTIFNDNYMKPNLPYTLKVKAELPDKSPAGGLLVELCTDESCTNITTPQDGVITTVLPPSSVRNILVKGRLKCSGNDLRHSLPVLFSANNQPRAFITVQVVSRKQIQYSNTQEYDLIGSPLPGDAQQLQEPLSAFSSTTTTGVIYVSITLPATASPNARVIVWYTRADGEMVTDTRELEVDKCLPNTVDLSWSEEQAQPGELTTLSLSGAPRSLCSFSVVDKSVQLLRGETDHFSVESLFSSINYYKISKWNNAQSDDQKYCRNQLGKGGEKNFYNYYSPYVDALKMFDESGLYVFSNLKVETRPCKEGEQPYSNNGDRSTFDSLGIFGTRIHGGKTPAVQSSVSAAPERDSVETVSLLDYLEVSGISNQEVTLPDTITQWIGKAVCVHPQEGLGVSQQVNITTFTPFFVDLTLPPSVKRGEILPVKISVFNYLDISLPVSVALLESVEYEIIPSGPGPLGQNEMCVNSQKKMVHTVKIKPSVIGDVNITVTAFVDHQYSGACGVRDTTVTKSDTLIKPITVEAEGFPREKTSSAYICSRDIKNGIDAHGTWTVGAPPAIVEGSDRAWVTAVGDLLSLTLEVIKNLLNFAPNIFILQYLNATGQDNRHTAKKLVDYMRTGYQRQLLYRRDDGSFSGFGNADDSGSTWLTAFVLKSFAQAEPYIYGGIAGKDSLVPLTAYVMISLLEAGLTPSGHPVSAAVRCLTADASQDPYTQALKAYALALGRQPGADQAILQLTKQAVTTKTSMHWDIWSGQSKSSSLMVETAGYAILAMMTENSRRYEYQARRIVKWISSQRNGRGGFVSTQDTVVALQAMALYESRFYEGDLNMVATVKAGGLEHSFAVAEHNKFLTQLVPLPNLPTSVSLSIVGQGCTIFQSVLRYNIPEPEASDAFSLTVTSKTEPDKTCVTKRINACASYRLSDGKSNMAIMEVNLVSGYTPEKTDLKQITKANGKVIKKYEVDGSKVSFYIDELTAEKMCVSFRTVREVDIENVKPGTVVLYDYYQPEFSISEASLARPLYLRLVSGLDPTTVTLMKGYNQRHVIPD</sequence>
<dbReference type="InterPro" id="IPR014756">
    <property type="entry name" value="Ig_E-set"/>
</dbReference>
<comment type="subcellular location">
    <subcellularLocation>
        <location evidence="1">Secreted</location>
    </subcellularLocation>
</comment>
<dbReference type="Gene3D" id="2.20.130.20">
    <property type="match status" value="1"/>
</dbReference>
<organism evidence="11 12">
    <name type="scientific">Homarus americanus</name>
    <name type="common">American lobster</name>
    <dbReference type="NCBI Taxonomy" id="6706"/>
    <lineage>
        <taxon>Eukaryota</taxon>
        <taxon>Metazoa</taxon>
        <taxon>Ecdysozoa</taxon>
        <taxon>Arthropoda</taxon>
        <taxon>Crustacea</taxon>
        <taxon>Multicrustacea</taxon>
        <taxon>Malacostraca</taxon>
        <taxon>Eumalacostraca</taxon>
        <taxon>Eucarida</taxon>
        <taxon>Decapoda</taxon>
        <taxon>Pleocyemata</taxon>
        <taxon>Astacidea</taxon>
        <taxon>Nephropoidea</taxon>
        <taxon>Nephropidae</taxon>
        <taxon>Homarus</taxon>
    </lineage>
</organism>
<feature type="domain" description="Alpha-2-macroglobulin bait region" evidence="8">
    <location>
        <begin position="427"/>
        <end position="558"/>
    </location>
</feature>
<evidence type="ECO:0000259" key="9">
    <source>
        <dbReference type="SMART" id="SM01360"/>
    </source>
</evidence>
<evidence type="ECO:0000259" key="8">
    <source>
        <dbReference type="SMART" id="SM01359"/>
    </source>
</evidence>
<dbReference type="InterPro" id="IPR001599">
    <property type="entry name" value="Macroglobln_a2"/>
</dbReference>
<dbReference type="SUPFAM" id="SSF81296">
    <property type="entry name" value="E set domains"/>
    <property type="match status" value="1"/>
</dbReference>
<dbReference type="Pfam" id="PF07678">
    <property type="entry name" value="TED_complement"/>
    <property type="match status" value="2"/>
</dbReference>